<keyword evidence="2" id="KW-1185">Reference proteome</keyword>
<dbReference type="Gene3D" id="3.90.1150.30">
    <property type="match status" value="1"/>
</dbReference>
<organism evidence="1 2">
    <name type="scientific">Neglectibacter timonensis</name>
    <dbReference type="NCBI Taxonomy" id="1776382"/>
    <lineage>
        <taxon>Bacteria</taxon>
        <taxon>Bacillati</taxon>
        <taxon>Bacillota</taxon>
        <taxon>Clostridia</taxon>
        <taxon>Eubacteriales</taxon>
        <taxon>Oscillospiraceae</taxon>
        <taxon>Neglectibacter</taxon>
    </lineage>
</organism>
<dbReference type="RefSeq" id="WP_066862491.1">
    <property type="nucleotide sequence ID" value="NZ_CABKVV010000013.1"/>
</dbReference>
<dbReference type="PANTHER" id="PTHR35145">
    <property type="entry name" value="CYTOPLASMIC PROTEIN-RELATED"/>
    <property type="match status" value="1"/>
</dbReference>
<dbReference type="InterPro" id="IPR058532">
    <property type="entry name" value="YjbR/MT2646/Rv2570-like"/>
</dbReference>
<evidence type="ECO:0000313" key="2">
    <source>
        <dbReference type="Proteomes" id="UP001524473"/>
    </source>
</evidence>
<dbReference type="SUPFAM" id="SSF142906">
    <property type="entry name" value="YjbR-like"/>
    <property type="match status" value="1"/>
</dbReference>
<evidence type="ECO:0000313" key="1">
    <source>
        <dbReference type="EMBL" id="MCQ4840485.1"/>
    </source>
</evidence>
<dbReference type="GeneID" id="90531896"/>
<proteinExistence type="predicted"/>
<keyword evidence="1" id="KW-0238">DNA-binding</keyword>
<dbReference type="InterPro" id="IPR007351">
    <property type="entry name" value="YjbR"/>
</dbReference>
<reference evidence="1 2" key="1">
    <citation type="submission" date="2022-06" db="EMBL/GenBank/DDBJ databases">
        <title>Isolation of gut microbiota from human fecal samples.</title>
        <authorList>
            <person name="Pamer E.G."/>
            <person name="Barat B."/>
            <person name="Waligurski E."/>
            <person name="Medina S."/>
            <person name="Paddock L."/>
            <person name="Mostad J."/>
        </authorList>
    </citation>
    <scope>NUCLEOTIDE SEQUENCE [LARGE SCALE GENOMIC DNA]</scope>
    <source>
        <strain evidence="1 2">DFI.9.73</strain>
    </source>
</reference>
<dbReference type="InterPro" id="IPR038056">
    <property type="entry name" value="YjbR-like_sf"/>
</dbReference>
<dbReference type="PANTHER" id="PTHR35145:SF1">
    <property type="entry name" value="CYTOPLASMIC PROTEIN"/>
    <property type="match status" value="1"/>
</dbReference>
<gene>
    <name evidence="1" type="ORF">NE695_11235</name>
</gene>
<protein>
    <submittedName>
        <fullName evidence="1">MmcQ/YjbR family DNA-binding protein</fullName>
    </submittedName>
</protein>
<dbReference type="GO" id="GO:0003677">
    <property type="term" value="F:DNA binding"/>
    <property type="evidence" value="ECO:0007669"/>
    <property type="project" value="UniProtKB-KW"/>
</dbReference>
<dbReference type="Proteomes" id="UP001524473">
    <property type="component" value="Unassembled WGS sequence"/>
</dbReference>
<name>A0ABT1S0X7_9FIRM</name>
<sequence>MTQKEMIVYCLSKPGTFLDYPFGPETAVIKVKAEHSAARIFAQFFSLKGRPKVTFYCDRETGEFYRSVFPDAVTRGYHCPPVQQPYFNTVDLLSDLPDKELLEMIDHAYAAAVKKLPKKHRQELNDIKI</sequence>
<dbReference type="EMBL" id="JANFZH010000024">
    <property type="protein sequence ID" value="MCQ4840485.1"/>
    <property type="molecule type" value="Genomic_DNA"/>
</dbReference>
<comment type="caution">
    <text evidence="1">The sequence shown here is derived from an EMBL/GenBank/DDBJ whole genome shotgun (WGS) entry which is preliminary data.</text>
</comment>
<accession>A0ABT1S0X7</accession>
<dbReference type="Pfam" id="PF04237">
    <property type="entry name" value="YjbR"/>
    <property type="match status" value="1"/>
</dbReference>